<sequence>MLGFLSDELKGIFSSSAINTPCYGRQTDDNSFVEPLNPSPHGRRTGCLGGY</sequence>
<evidence type="ECO:0000313" key="2">
    <source>
        <dbReference type="EMBL" id="RKK67811.1"/>
    </source>
</evidence>
<gene>
    <name evidence="2" type="ORF">BFJ69_g14166</name>
</gene>
<feature type="region of interest" description="Disordered" evidence="1">
    <location>
        <begin position="29"/>
        <end position="51"/>
    </location>
</feature>
<protein>
    <submittedName>
        <fullName evidence="2">Uncharacterized protein</fullName>
    </submittedName>
</protein>
<dbReference type="EMBL" id="MRCX01000212">
    <property type="protein sequence ID" value="RKK67811.1"/>
    <property type="molecule type" value="Genomic_DNA"/>
</dbReference>
<dbReference type="AlphaFoldDB" id="A0A420MID7"/>
<organism evidence="2 3">
    <name type="scientific">Fusarium oxysporum</name>
    <name type="common">Fusarium vascular wilt</name>
    <dbReference type="NCBI Taxonomy" id="5507"/>
    <lineage>
        <taxon>Eukaryota</taxon>
        <taxon>Fungi</taxon>
        <taxon>Dikarya</taxon>
        <taxon>Ascomycota</taxon>
        <taxon>Pezizomycotina</taxon>
        <taxon>Sordariomycetes</taxon>
        <taxon>Hypocreomycetidae</taxon>
        <taxon>Hypocreales</taxon>
        <taxon>Nectriaceae</taxon>
        <taxon>Fusarium</taxon>
        <taxon>Fusarium oxysporum species complex</taxon>
    </lineage>
</organism>
<dbReference type="Proteomes" id="UP000285084">
    <property type="component" value="Unassembled WGS sequence"/>
</dbReference>
<reference evidence="2 3" key="1">
    <citation type="journal article" date="2018" name="Sci. Rep.">
        <title>Characterisation of pathogen-specific regions and novel effector candidates in Fusarium oxysporum f. sp. cepae.</title>
        <authorList>
            <person name="Armitage A.D."/>
            <person name="Taylor A."/>
            <person name="Sobczyk M.K."/>
            <person name="Baxter L."/>
            <person name="Greenfield B.P."/>
            <person name="Bates H.J."/>
            <person name="Wilson F."/>
            <person name="Jackson A.C."/>
            <person name="Ott S."/>
            <person name="Harrison R.J."/>
            <person name="Clarkson J.P."/>
        </authorList>
    </citation>
    <scope>NUCLEOTIDE SEQUENCE [LARGE SCALE GENOMIC DNA]</scope>
    <source>
        <strain evidence="2 3">Fo_A13</strain>
    </source>
</reference>
<name>A0A420MID7_FUSOX</name>
<comment type="caution">
    <text evidence="2">The sequence shown here is derived from an EMBL/GenBank/DDBJ whole genome shotgun (WGS) entry which is preliminary data.</text>
</comment>
<evidence type="ECO:0000313" key="3">
    <source>
        <dbReference type="Proteomes" id="UP000285084"/>
    </source>
</evidence>
<evidence type="ECO:0000256" key="1">
    <source>
        <dbReference type="SAM" id="MobiDB-lite"/>
    </source>
</evidence>
<accession>A0A420MID7</accession>
<proteinExistence type="predicted"/>